<dbReference type="Gene3D" id="2.60.120.920">
    <property type="match status" value="1"/>
</dbReference>
<protein>
    <recommendedName>
        <fullName evidence="1">SPRY domain-containing protein</fullName>
    </recommendedName>
</protein>
<evidence type="ECO:0000313" key="2">
    <source>
        <dbReference type="EMBL" id="KAA6370111.1"/>
    </source>
</evidence>
<reference evidence="2 3" key="1">
    <citation type="submission" date="2019-03" db="EMBL/GenBank/DDBJ databases">
        <title>Single cell metagenomics reveals metabolic interactions within the superorganism composed of flagellate Streblomastix strix and complex community of Bacteroidetes bacteria on its surface.</title>
        <authorList>
            <person name="Treitli S.C."/>
            <person name="Kolisko M."/>
            <person name="Husnik F."/>
            <person name="Keeling P."/>
            <person name="Hampl V."/>
        </authorList>
    </citation>
    <scope>NUCLEOTIDE SEQUENCE [LARGE SCALE GENOMIC DNA]</scope>
    <source>
        <strain evidence="2">ST1C</strain>
    </source>
</reference>
<dbReference type="Pfam" id="PF00622">
    <property type="entry name" value="SPRY"/>
    <property type="match status" value="1"/>
</dbReference>
<dbReference type="AlphaFoldDB" id="A0A5J4UJ63"/>
<evidence type="ECO:0000259" key="1">
    <source>
        <dbReference type="Pfam" id="PF00622"/>
    </source>
</evidence>
<comment type="caution">
    <text evidence="2">The sequence shown here is derived from an EMBL/GenBank/DDBJ whole genome shotgun (WGS) entry which is preliminary data.</text>
</comment>
<feature type="non-terminal residue" evidence="2">
    <location>
        <position position="1"/>
    </location>
</feature>
<name>A0A5J4UJ63_9EUKA</name>
<sequence length="170" mass="19421">FKQHPYSQQKKHGKEDLMEIIISEGIVRIEVVFEKTRGWCRIGIDDTSCSFAAGKGPWQDGNREKSVGYWGYNGELDHLTQDTTGNHQYSDGQRIAVEVDMTTVPRRATFFMDDVEQPNFVIGIPEAIRFWVYSYDESSSITVTMFEILVQSTAKGVEGSKALQWGKEWK</sequence>
<dbReference type="Proteomes" id="UP000324800">
    <property type="component" value="Unassembled WGS sequence"/>
</dbReference>
<dbReference type="InterPro" id="IPR043136">
    <property type="entry name" value="B30.2/SPRY_sf"/>
</dbReference>
<gene>
    <name evidence="2" type="ORF">EZS28_034362</name>
</gene>
<accession>A0A5J4UJ63</accession>
<feature type="domain" description="SPRY" evidence="1">
    <location>
        <begin position="32"/>
        <end position="102"/>
    </location>
</feature>
<proteinExistence type="predicted"/>
<organism evidence="2 3">
    <name type="scientific">Streblomastix strix</name>
    <dbReference type="NCBI Taxonomy" id="222440"/>
    <lineage>
        <taxon>Eukaryota</taxon>
        <taxon>Metamonada</taxon>
        <taxon>Preaxostyla</taxon>
        <taxon>Oxymonadida</taxon>
        <taxon>Streblomastigidae</taxon>
        <taxon>Streblomastix</taxon>
    </lineage>
</organism>
<dbReference type="EMBL" id="SNRW01015710">
    <property type="protein sequence ID" value="KAA6370111.1"/>
    <property type="molecule type" value="Genomic_DNA"/>
</dbReference>
<evidence type="ECO:0000313" key="3">
    <source>
        <dbReference type="Proteomes" id="UP000324800"/>
    </source>
</evidence>
<dbReference type="InterPro" id="IPR003877">
    <property type="entry name" value="SPRY_dom"/>
</dbReference>